<protein>
    <submittedName>
        <fullName evidence="14">Mitochondrial metal transporter 1</fullName>
    </submittedName>
</protein>
<accession>A0A9P0VVL3</accession>
<evidence type="ECO:0000313" key="15">
    <source>
        <dbReference type="Proteomes" id="UP000837801"/>
    </source>
</evidence>
<feature type="compositionally biased region" description="Basic and acidic residues" evidence="11">
    <location>
        <begin position="76"/>
        <end position="88"/>
    </location>
</feature>
<reference evidence="14" key="1">
    <citation type="submission" date="2022-03" db="EMBL/GenBank/DDBJ databases">
        <authorList>
            <person name="Legras J.-L."/>
            <person name="Devillers H."/>
            <person name="Grondin C."/>
        </authorList>
    </citation>
    <scope>NUCLEOTIDE SEQUENCE</scope>
    <source>
        <strain evidence="14">CLIB 1423</strain>
    </source>
</reference>
<evidence type="ECO:0000256" key="7">
    <source>
        <dbReference type="ARBA" id="ARBA00022989"/>
    </source>
</evidence>
<dbReference type="PANTHER" id="PTHR43840">
    <property type="entry name" value="MITOCHONDRIAL METAL TRANSPORTER 1-RELATED"/>
    <property type="match status" value="1"/>
</dbReference>
<evidence type="ECO:0000259" key="13">
    <source>
        <dbReference type="Pfam" id="PF01545"/>
    </source>
</evidence>
<dbReference type="EMBL" id="CAKXYY010000001">
    <property type="protein sequence ID" value="CAH2350190.1"/>
    <property type="molecule type" value="Genomic_DNA"/>
</dbReference>
<evidence type="ECO:0000313" key="14">
    <source>
        <dbReference type="EMBL" id="CAH2350190.1"/>
    </source>
</evidence>
<evidence type="ECO:0000256" key="9">
    <source>
        <dbReference type="ARBA" id="ARBA00023136"/>
    </source>
</evidence>
<evidence type="ECO:0000256" key="10">
    <source>
        <dbReference type="ARBA" id="ARBA00055037"/>
    </source>
</evidence>
<evidence type="ECO:0000256" key="11">
    <source>
        <dbReference type="SAM" id="MobiDB-lite"/>
    </source>
</evidence>
<keyword evidence="8" id="KW-0406">Ion transport</keyword>
<feature type="transmembrane region" description="Helical" evidence="12">
    <location>
        <begin position="209"/>
        <end position="231"/>
    </location>
</feature>
<comment type="similarity">
    <text evidence="2">Belongs to the cation diffusion facilitator (CDF) transporter (TC 2.A.4) family. SLC30A subfamily.</text>
</comment>
<dbReference type="GO" id="GO:0005739">
    <property type="term" value="C:mitochondrion"/>
    <property type="evidence" value="ECO:0007669"/>
    <property type="project" value="UniProtKB-ARBA"/>
</dbReference>
<dbReference type="GO" id="GO:0006879">
    <property type="term" value="P:intracellular iron ion homeostasis"/>
    <property type="evidence" value="ECO:0007669"/>
    <property type="project" value="UniProtKB-KW"/>
</dbReference>
<feature type="domain" description="Cation efflux protein transmembrane" evidence="13">
    <location>
        <begin position="301"/>
        <end position="392"/>
    </location>
</feature>
<dbReference type="InterPro" id="IPR058533">
    <property type="entry name" value="Cation_efflux_TM"/>
</dbReference>
<gene>
    <name evidence="14" type="ORF">CLIB1423_01S04544</name>
</gene>
<dbReference type="Gene3D" id="1.20.1510.10">
    <property type="entry name" value="Cation efflux protein transmembrane domain"/>
    <property type="match status" value="1"/>
</dbReference>
<keyword evidence="15" id="KW-1185">Reference proteome</keyword>
<keyword evidence="7 12" id="KW-1133">Transmembrane helix</keyword>
<dbReference type="Pfam" id="PF01545">
    <property type="entry name" value="Cation_efflux"/>
    <property type="match status" value="2"/>
</dbReference>
<feature type="domain" description="Cation efflux protein transmembrane" evidence="13">
    <location>
        <begin position="138"/>
        <end position="231"/>
    </location>
</feature>
<evidence type="ECO:0000256" key="1">
    <source>
        <dbReference type="ARBA" id="ARBA00004141"/>
    </source>
</evidence>
<dbReference type="GO" id="GO:0008324">
    <property type="term" value="F:monoatomic cation transmembrane transporter activity"/>
    <property type="evidence" value="ECO:0007669"/>
    <property type="project" value="InterPro"/>
</dbReference>
<dbReference type="OrthoDB" id="435980at2759"/>
<evidence type="ECO:0000256" key="5">
    <source>
        <dbReference type="ARBA" id="ARBA00022496"/>
    </source>
</evidence>
<proteinExistence type="inferred from homology"/>
<keyword evidence="9 12" id="KW-0472">Membrane</keyword>
<dbReference type="FunFam" id="1.20.1510.10:FF:000013">
    <property type="entry name" value="Cation efflux family protein"/>
    <property type="match status" value="1"/>
</dbReference>
<keyword evidence="3" id="KW-0409">Iron storage</keyword>
<comment type="caution">
    <text evidence="14">The sequence shown here is derived from an EMBL/GenBank/DDBJ whole genome shotgun (WGS) entry which is preliminary data.</text>
</comment>
<evidence type="ECO:0000256" key="12">
    <source>
        <dbReference type="SAM" id="Phobius"/>
    </source>
</evidence>
<feature type="compositionally biased region" description="Low complexity" evidence="11">
    <location>
        <begin position="89"/>
        <end position="108"/>
    </location>
</feature>
<comment type="function">
    <text evidence="10">Mitochondrial metal transporter involved in mitochondrial iron accumulation.</text>
</comment>
<comment type="subcellular location">
    <subcellularLocation>
        <location evidence="1">Membrane</location>
        <topology evidence="1">Multi-pass membrane protein</topology>
    </subcellularLocation>
</comment>
<dbReference type="AlphaFoldDB" id="A0A9P0VVL3"/>
<evidence type="ECO:0000256" key="4">
    <source>
        <dbReference type="ARBA" id="ARBA00022448"/>
    </source>
</evidence>
<dbReference type="InterPro" id="IPR050291">
    <property type="entry name" value="CDF_Transporter"/>
</dbReference>
<evidence type="ECO:0000256" key="3">
    <source>
        <dbReference type="ARBA" id="ARBA00022434"/>
    </source>
</evidence>
<feature type="compositionally biased region" description="Polar residues" evidence="11">
    <location>
        <begin position="66"/>
        <end position="75"/>
    </location>
</feature>
<dbReference type="SUPFAM" id="SSF161111">
    <property type="entry name" value="Cation efflux protein transmembrane domain-like"/>
    <property type="match status" value="1"/>
</dbReference>
<evidence type="ECO:0000256" key="2">
    <source>
        <dbReference type="ARBA" id="ARBA00008873"/>
    </source>
</evidence>
<dbReference type="Proteomes" id="UP000837801">
    <property type="component" value="Unassembled WGS sequence"/>
</dbReference>
<evidence type="ECO:0000256" key="6">
    <source>
        <dbReference type="ARBA" id="ARBA00022692"/>
    </source>
</evidence>
<sequence>MSSISIIGLKSHGFVLSRKSIFAWYQNRMYTSSPGVWKIKLRSDKLNFIRNNGNLYSNPAKYPVQRNMSTSSNKGPNEEVHSHSHAEETSSSADSHSHSHSGGNLFSHSHSHSHQSNELLMAASKDGFFKNPAVRITWIGLLVNIGMAVSKGIGGVYFHSQSLIADAIHSVSDMVADFLTLATVNVSEKIGSPTHFPLGYGKLETVGSLMVSGVLLFAGISVGWSSMLSIFEYTLPTYLYEYASMIQIGHSHSHTALPTIDDASHGHSHSHSHSHMDVANSNIAEGMDTPISLAAQSPSIAGAWLAGASILVKELLFRKTMAVANETNSKVLVANAWHHRVDSLTSMVALVTISGAYLFNVAWIDSIGGLFVSILIIKTGWGSFLSSWYELVDRGEDPSSEIYTKIMGITKKEVAEVAGSGFDIAKLSVLTSGANSNIYVTLVENQGKDYSLKELNAIELKLVEAMKREDKFIKNIFILFKYNKEA</sequence>
<feature type="region of interest" description="Disordered" evidence="11">
    <location>
        <begin position="59"/>
        <end position="111"/>
    </location>
</feature>
<keyword evidence="4" id="KW-0813">Transport</keyword>
<dbReference type="GO" id="GO:0006826">
    <property type="term" value="P:iron ion transport"/>
    <property type="evidence" value="ECO:0007669"/>
    <property type="project" value="UniProtKB-KW"/>
</dbReference>
<keyword evidence="5" id="KW-0410">Iron transport</keyword>
<keyword evidence="3" id="KW-0408">Iron</keyword>
<evidence type="ECO:0000256" key="8">
    <source>
        <dbReference type="ARBA" id="ARBA00023065"/>
    </source>
</evidence>
<dbReference type="PANTHER" id="PTHR43840:SF15">
    <property type="entry name" value="MITOCHONDRIAL METAL TRANSPORTER 1-RELATED"/>
    <property type="match status" value="1"/>
</dbReference>
<name>A0A9P0VVL3_9ASCO</name>
<dbReference type="InterPro" id="IPR027469">
    <property type="entry name" value="Cation_efflux_TMD_sf"/>
</dbReference>
<keyword evidence="6 12" id="KW-0812">Transmembrane</keyword>
<organism evidence="14 15">
    <name type="scientific">[Candida] railenensis</name>
    <dbReference type="NCBI Taxonomy" id="45579"/>
    <lineage>
        <taxon>Eukaryota</taxon>
        <taxon>Fungi</taxon>
        <taxon>Dikarya</taxon>
        <taxon>Ascomycota</taxon>
        <taxon>Saccharomycotina</taxon>
        <taxon>Pichiomycetes</taxon>
        <taxon>Debaryomycetaceae</taxon>
        <taxon>Kurtzmaniella</taxon>
    </lineage>
</organism>
<dbReference type="GO" id="GO:0016020">
    <property type="term" value="C:membrane"/>
    <property type="evidence" value="ECO:0007669"/>
    <property type="project" value="UniProtKB-SubCell"/>
</dbReference>